<dbReference type="InterPro" id="IPR045170">
    <property type="entry name" value="MTOX"/>
</dbReference>
<dbReference type="GO" id="GO:0050660">
    <property type="term" value="F:flavin adenine dinucleotide binding"/>
    <property type="evidence" value="ECO:0007669"/>
    <property type="project" value="InterPro"/>
</dbReference>
<dbReference type="EMBL" id="UINC01001294">
    <property type="protein sequence ID" value="SUZ76863.1"/>
    <property type="molecule type" value="Genomic_DNA"/>
</dbReference>
<dbReference type="SUPFAM" id="SSF54373">
    <property type="entry name" value="FAD-linked reductases, C-terminal domain"/>
    <property type="match status" value="1"/>
</dbReference>
<reference evidence="6" key="1">
    <citation type="submission" date="2018-05" db="EMBL/GenBank/DDBJ databases">
        <authorList>
            <person name="Lanie J.A."/>
            <person name="Ng W.-L."/>
            <person name="Kazmierczak K.M."/>
            <person name="Andrzejewski T.M."/>
            <person name="Davidsen T.M."/>
            <person name="Wayne K.J."/>
            <person name="Tettelin H."/>
            <person name="Glass J.I."/>
            <person name="Rusch D."/>
            <person name="Podicherti R."/>
            <person name="Tsui H.-C.T."/>
            <person name="Winkler M.E."/>
        </authorList>
    </citation>
    <scope>NUCLEOTIDE SEQUENCE</scope>
</reference>
<dbReference type="PROSITE" id="PS51257">
    <property type="entry name" value="PROKAR_LIPOPROTEIN"/>
    <property type="match status" value="1"/>
</dbReference>
<keyword evidence="3" id="KW-0274">FAD</keyword>
<evidence type="ECO:0000259" key="5">
    <source>
        <dbReference type="Pfam" id="PF01266"/>
    </source>
</evidence>
<name>A0A381QGS3_9ZZZZ</name>
<comment type="cofactor">
    <cofactor evidence="1">
        <name>FAD</name>
        <dbReference type="ChEBI" id="CHEBI:57692"/>
    </cofactor>
</comment>
<dbReference type="AlphaFoldDB" id="A0A381QGS3"/>
<evidence type="ECO:0000256" key="3">
    <source>
        <dbReference type="ARBA" id="ARBA00022827"/>
    </source>
</evidence>
<organism evidence="6">
    <name type="scientific">marine metagenome</name>
    <dbReference type="NCBI Taxonomy" id="408172"/>
    <lineage>
        <taxon>unclassified sequences</taxon>
        <taxon>metagenomes</taxon>
        <taxon>ecological metagenomes</taxon>
    </lineage>
</organism>
<keyword evidence="2" id="KW-0285">Flavoprotein</keyword>
<accession>A0A381QGS3</accession>
<dbReference type="InterPro" id="IPR006076">
    <property type="entry name" value="FAD-dep_OxRdtase"/>
</dbReference>
<dbReference type="Gene3D" id="3.30.9.10">
    <property type="entry name" value="D-Amino Acid Oxidase, subunit A, domain 2"/>
    <property type="match status" value="1"/>
</dbReference>
<dbReference type="PANTHER" id="PTHR10961:SF46">
    <property type="entry name" value="PEROXISOMAL SARCOSINE OXIDASE"/>
    <property type="match status" value="1"/>
</dbReference>
<evidence type="ECO:0000313" key="6">
    <source>
        <dbReference type="EMBL" id="SUZ76863.1"/>
    </source>
</evidence>
<dbReference type="GO" id="GO:0008115">
    <property type="term" value="F:sarcosine oxidase activity"/>
    <property type="evidence" value="ECO:0007669"/>
    <property type="project" value="TreeGrafter"/>
</dbReference>
<dbReference type="PANTHER" id="PTHR10961">
    <property type="entry name" value="PEROXISOMAL SARCOSINE OXIDASE"/>
    <property type="match status" value="1"/>
</dbReference>
<keyword evidence="4" id="KW-0560">Oxidoreductase</keyword>
<feature type="domain" description="FAD dependent oxidoreductase" evidence="5">
    <location>
        <begin position="15"/>
        <end position="368"/>
    </location>
</feature>
<evidence type="ECO:0000256" key="1">
    <source>
        <dbReference type="ARBA" id="ARBA00001974"/>
    </source>
</evidence>
<dbReference type="InterPro" id="IPR036188">
    <property type="entry name" value="FAD/NAD-bd_sf"/>
</dbReference>
<evidence type="ECO:0000256" key="2">
    <source>
        <dbReference type="ARBA" id="ARBA00022630"/>
    </source>
</evidence>
<dbReference type="Pfam" id="PF01266">
    <property type="entry name" value="DAO"/>
    <property type="match status" value="1"/>
</dbReference>
<dbReference type="Gene3D" id="3.50.50.60">
    <property type="entry name" value="FAD/NAD(P)-binding domain"/>
    <property type="match status" value="1"/>
</dbReference>
<proteinExistence type="predicted"/>
<sequence>MLVTKAHTRPQIGHRVVIVGGGVFGCTAALKLQSRGWSVSIVNPGTPPHEDASSTDVSKIVRMDYGSDTFYHELGEIAIEGWRSWNRDWQQPLYHEDGFLILSRGQMKLGGYEHENRKVLEQRGYNTERLTTNRIANRYPAWDFQEYPDGYYNPHGGWVESGSVMEHLVQLCKASGVQFYSGQMDQLRSKGSRISGVLTNNGDIITGEIVVVAAGAWTPTLLPWLSGVLWSTGQPVLHFLPDNPDLFRAEHFPPWSADISNSGWYGFPALSDGRVKVAHHGQGIRMHPEARETVDANHEARARKFLSSAIPALSDAPIAYRRICMYCDTFDGNFLIGHDPDREGLVVAAGGSGHAFKFAPVLGEIVADAVEHQHNKWGSRFAWREARAFGNEEARYTGQ</sequence>
<protein>
    <recommendedName>
        <fullName evidence="5">FAD dependent oxidoreductase domain-containing protein</fullName>
    </recommendedName>
</protein>
<dbReference type="SUPFAM" id="SSF51905">
    <property type="entry name" value="FAD/NAD(P)-binding domain"/>
    <property type="match status" value="1"/>
</dbReference>
<evidence type="ECO:0000256" key="4">
    <source>
        <dbReference type="ARBA" id="ARBA00023002"/>
    </source>
</evidence>
<gene>
    <name evidence="6" type="ORF">METZ01_LOCUS29717</name>
</gene>